<protein>
    <submittedName>
        <fullName evidence="2">Uncharacterized protein</fullName>
    </submittedName>
</protein>
<keyword evidence="1" id="KW-0812">Transmembrane</keyword>
<feature type="transmembrane region" description="Helical" evidence="1">
    <location>
        <begin position="140"/>
        <end position="163"/>
    </location>
</feature>
<feature type="transmembrane region" description="Helical" evidence="1">
    <location>
        <begin position="5"/>
        <end position="21"/>
    </location>
</feature>
<keyword evidence="1" id="KW-0472">Membrane</keyword>
<dbReference type="RefSeq" id="WP_110269158.1">
    <property type="nucleotide sequence ID" value="NZ_CP029289.2"/>
</dbReference>
<evidence type="ECO:0000313" key="3">
    <source>
        <dbReference type="Proteomes" id="UP000248044"/>
    </source>
</evidence>
<name>A0A2U9IB98_9CREN</name>
<sequence length="256" mass="28363">MKGYYYFAGLAFGLLLLYIAPNSPNYSMYSVVGNLMFWISLVIILYKSVLHNAFAYVRKNLSRVTIAIFGTYLSIHYFVYSIALEKILTGIYGQLFFVNSPFVTFTITPFYPSSLYATFVNLIFNPSIVAGIPPDYYIELSFYAIFMGFIIATLVTANIVRVIRIAGFLKKAKIILLAPLLGVIGGGSCCISIPILLATAIPAANVLFFTSLGNSALFLAYVILPPLTAIGLKLNYDALTPKPPKEIRIKELNIRK</sequence>
<feature type="transmembrane region" description="Helical" evidence="1">
    <location>
        <begin position="27"/>
        <end position="49"/>
    </location>
</feature>
<proteinExistence type="predicted"/>
<feature type="transmembrane region" description="Helical" evidence="1">
    <location>
        <begin position="175"/>
        <end position="197"/>
    </location>
</feature>
<feature type="transmembrane region" description="Helical" evidence="1">
    <location>
        <begin position="203"/>
        <end position="224"/>
    </location>
</feature>
<reference evidence="2 3" key="1">
    <citation type="submission" date="2018-05" db="EMBL/GenBank/DDBJ databases">
        <title>Complete Genome Sequences of Extremely Thermoacidophilic, Metal-Mobilizing Type-Strain Members of the Archaeal Family Sulfolobaceae: Acidianus brierleyi DSM-1651T, Acidianus sulfidivorans DSM-18786T, Metallosphaera hakonensis DSM-7519T, and Metallosphaera prunae DSM-10039T.</title>
        <authorList>
            <person name="Counts J.A."/>
            <person name="Kelly R.M."/>
        </authorList>
    </citation>
    <scope>NUCLEOTIDE SEQUENCE [LARGE SCALE GENOMIC DNA]</scope>
    <source>
        <strain evidence="2 3">DSM 1651</strain>
    </source>
</reference>
<dbReference type="GeneID" id="36830543"/>
<dbReference type="Proteomes" id="UP000248044">
    <property type="component" value="Chromosome"/>
</dbReference>
<dbReference type="AlphaFoldDB" id="A0A2U9IB98"/>
<keyword evidence="3" id="KW-1185">Reference proteome</keyword>
<organism evidence="2 3">
    <name type="scientific">Acidianus brierleyi</name>
    <dbReference type="NCBI Taxonomy" id="41673"/>
    <lineage>
        <taxon>Archaea</taxon>
        <taxon>Thermoproteota</taxon>
        <taxon>Thermoprotei</taxon>
        <taxon>Sulfolobales</taxon>
        <taxon>Sulfolobaceae</taxon>
        <taxon>Acidianus</taxon>
    </lineage>
</organism>
<evidence type="ECO:0000256" key="1">
    <source>
        <dbReference type="SAM" id="Phobius"/>
    </source>
</evidence>
<accession>A0A2U9IB98</accession>
<dbReference type="OrthoDB" id="34735at2157"/>
<dbReference type="KEGG" id="abri:DFR85_00265"/>
<keyword evidence="1" id="KW-1133">Transmembrane helix</keyword>
<feature type="transmembrane region" description="Helical" evidence="1">
    <location>
        <begin position="61"/>
        <end position="79"/>
    </location>
</feature>
<evidence type="ECO:0000313" key="2">
    <source>
        <dbReference type="EMBL" id="AWR93274.1"/>
    </source>
</evidence>
<gene>
    <name evidence="2" type="ORF">DFR85_00265</name>
</gene>
<dbReference type="EMBL" id="CP029289">
    <property type="protein sequence ID" value="AWR93274.1"/>
    <property type="molecule type" value="Genomic_DNA"/>
</dbReference>